<gene>
    <name evidence="1" type="ORF">J3R73_004622</name>
</gene>
<dbReference type="Proteomes" id="UP001237448">
    <property type="component" value="Unassembled WGS sequence"/>
</dbReference>
<dbReference type="RefSeq" id="WP_307432615.1">
    <property type="nucleotide sequence ID" value="NZ_JAUSVK010000001.1"/>
</dbReference>
<protein>
    <submittedName>
        <fullName evidence="1">Uncharacterized protein</fullName>
    </submittedName>
</protein>
<keyword evidence="2" id="KW-1185">Reference proteome</keyword>
<evidence type="ECO:0000313" key="2">
    <source>
        <dbReference type="Proteomes" id="UP001237448"/>
    </source>
</evidence>
<name>A0ABU0FLA9_9HYPH</name>
<comment type="caution">
    <text evidence="1">The sequence shown here is derived from an EMBL/GenBank/DDBJ whole genome shotgun (WGS) entry which is preliminary data.</text>
</comment>
<reference evidence="1 2" key="1">
    <citation type="submission" date="2023-07" db="EMBL/GenBank/DDBJ databases">
        <title>Genomic Encyclopedia of Type Strains, Phase IV (KMG-IV): sequencing the most valuable type-strain genomes for metagenomic binning, comparative biology and taxonomic classification.</title>
        <authorList>
            <person name="Goeker M."/>
        </authorList>
    </citation>
    <scope>NUCLEOTIDE SEQUENCE [LARGE SCALE GENOMIC DNA]</scope>
    <source>
        <strain evidence="1 2">DSM 5896</strain>
    </source>
</reference>
<dbReference type="PANTHER" id="PTHR43305">
    <property type="entry name" value="FAMILY N-ACETYLTRANSFERASE, PUTATIVE (AFU_ORTHOLOGUE AFUA_2G01380)-RELATED"/>
    <property type="match status" value="1"/>
</dbReference>
<dbReference type="EMBL" id="JAUSVK010000001">
    <property type="protein sequence ID" value="MDQ0394830.1"/>
    <property type="molecule type" value="Genomic_DNA"/>
</dbReference>
<organism evidence="1 2">
    <name type="scientific">Labrys monachus</name>
    <dbReference type="NCBI Taxonomy" id="217067"/>
    <lineage>
        <taxon>Bacteria</taxon>
        <taxon>Pseudomonadati</taxon>
        <taxon>Pseudomonadota</taxon>
        <taxon>Alphaproteobacteria</taxon>
        <taxon>Hyphomicrobiales</taxon>
        <taxon>Xanthobacteraceae</taxon>
        <taxon>Labrys</taxon>
    </lineage>
</organism>
<dbReference type="InterPro" id="IPR052777">
    <property type="entry name" value="Acetyltransferase_Enz"/>
</dbReference>
<sequence length="80" mass="8533">MSNACFPIAPARTPDDLQAAARLFSAYAASLDVDLAYQDFAAELAGLPGKYAAPAGELFLDFNNGDNGLYLSNRSWTVTE</sequence>
<proteinExistence type="predicted"/>
<dbReference type="PANTHER" id="PTHR43305:SF1">
    <property type="entry name" value="FAMILY N-ACETYLTRANSFERASE, PUTATIVE (AFU_ORTHOLOGUE AFUA_2G01380)-RELATED"/>
    <property type="match status" value="1"/>
</dbReference>
<evidence type="ECO:0000313" key="1">
    <source>
        <dbReference type="EMBL" id="MDQ0394830.1"/>
    </source>
</evidence>
<accession>A0ABU0FLA9</accession>